<evidence type="ECO:0000256" key="2">
    <source>
        <dbReference type="ARBA" id="ARBA00011344"/>
    </source>
</evidence>
<dbReference type="InterPro" id="IPR014303">
    <property type="entry name" value="RNA_pol_sigma-70_ECF"/>
</dbReference>
<dbReference type="Gene3D" id="1.10.1740.10">
    <property type="match status" value="1"/>
</dbReference>
<evidence type="ECO:0000313" key="9">
    <source>
        <dbReference type="EMBL" id="MBB2502218.1"/>
    </source>
</evidence>
<dbReference type="NCBIfam" id="TIGR02957">
    <property type="entry name" value="SigX4"/>
    <property type="match status" value="1"/>
</dbReference>
<keyword evidence="4" id="KW-0731">Sigma factor</keyword>
<dbReference type="InterPro" id="IPR036388">
    <property type="entry name" value="WH-like_DNA-bd_sf"/>
</dbReference>
<dbReference type="Gene3D" id="1.10.10.10">
    <property type="entry name" value="Winged helix-like DNA-binding domain superfamily/Winged helix DNA-binding domain"/>
    <property type="match status" value="1"/>
</dbReference>
<evidence type="ECO:0000259" key="7">
    <source>
        <dbReference type="Pfam" id="PF08281"/>
    </source>
</evidence>
<organism evidence="9 10">
    <name type="scientific">Amycolatopsis echigonensis</name>
    <dbReference type="NCBI Taxonomy" id="2576905"/>
    <lineage>
        <taxon>Bacteria</taxon>
        <taxon>Bacillati</taxon>
        <taxon>Actinomycetota</taxon>
        <taxon>Actinomycetes</taxon>
        <taxon>Pseudonocardiales</taxon>
        <taxon>Pseudonocardiaceae</taxon>
        <taxon>Amycolatopsis</taxon>
    </lineage>
</organism>
<dbReference type="EMBL" id="JACJHR010000036">
    <property type="protein sequence ID" value="MBB2502218.1"/>
    <property type="molecule type" value="Genomic_DNA"/>
</dbReference>
<comment type="subunit">
    <text evidence="2">Interacts transiently with the RNA polymerase catalytic core formed by RpoA, RpoB, RpoC and RpoZ (2 alpha, 1 beta, 1 beta' and 1 omega subunit) to form the RNA polymerase holoenzyme that can initiate transcription.</text>
</comment>
<dbReference type="InterPro" id="IPR037401">
    <property type="entry name" value="SnoaL-like"/>
</dbReference>
<evidence type="ECO:0000256" key="1">
    <source>
        <dbReference type="ARBA" id="ARBA00010641"/>
    </source>
</evidence>
<dbReference type="SUPFAM" id="SSF88659">
    <property type="entry name" value="Sigma3 and sigma4 domains of RNA polymerase sigma factors"/>
    <property type="match status" value="1"/>
</dbReference>
<dbReference type="InterPro" id="IPR007627">
    <property type="entry name" value="RNA_pol_sigma70_r2"/>
</dbReference>
<name>A0A8E2B7R3_9PSEU</name>
<evidence type="ECO:0000256" key="3">
    <source>
        <dbReference type="ARBA" id="ARBA00023015"/>
    </source>
</evidence>
<evidence type="ECO:0000256" key="5">
    <source>
        <dbReference type="ARBA" id="ARBA00023163"/>
    </source>
</evidence>
<evidence type="ECO:0000259" key="6">
    <source>
        <dbReference type="Pfam" id="PF04542"/>
    </source>
</evidence>
<protein>
    <submittedName>
        <fullName evidence="9">RNA polymerase sigma-70 factor</fullName>
    </submittedName>
</protein>
<accession>A0A8E2B7R3</accession>
<dbReference type="InterPro" id="IPR014284">
    <property type="entry name" value="RNA_pol_sigma-70_dom"/>
</dbReference>
<dbReference type="InterPro" id="IPR052704">
    <property type="entry name" value="ECF_Sigma-70_Domain"/>
</dbReference>
<dbReference type="GO" id="GO:0016987">
    <property type="term" value="F:sigma factor activity"/>
    <property type="evidence" value="ECO:0007669"/>
    <property type="project" value="UniProtKB-KW"/>
</dbReference>
<keyword evidence="5" id="KW-0804">Transcription</keyword>
<dbReference type="Pfam" id="PF08281">
    <property type="entry name" value="Sigma70_r4_2"/>
    <property type="match status" value="1"/>
</dbReference>
<feature type="domain" description="SnoaL-like" evidence="8">
    <location>
        <begin position="177"/>
        <end position="271"/>
    </location>
</feature>
<dbReference type="Gene3D" id="3.10.450.50">
    <property type="match status" value="1"/>
</dbReference>
<reference evidence="9 10" key="1">
    <citation type="submission" date="2020-08" db="EMBL/GenBank/DDBJ databases">
        <title>Amycolatopsis echigonensis JCM 21831.</title>
        <authorList>
            <person name="Tedsree N."/>
            <person name="Kuncharoen N."/>
            <person name="Likhitwitayawuid K."/>
            <person name="Tanasupawat S."/>
        </authorList>
    </citation>
    <scope>NUCLEOTIDE SEQUENCE [LARGE SCALE GENOMIC DNA]</scope>
    <source>
        <strain evidence="9 10">JCM 21831</strain>
    </source>
</reference>
<evidence type="ECO:0000256" key="4">
    <source>
        <dbReference type="ARBA" id="ARBA00023082"/>
    </source>
</evidence>
<comment type="similarity">
    <text evidence="1">Belongs to the sigma-70 factor family. ECF subfamily.</text>
</comment>
<feature type="domain" description="RNA polymerase sigma factor 70 region 4 type 2" evidence="7">
    <location>
        <begin position="108"/>
        <end position="159"/>
    </location>
</feature>
<dbReference type="CDD" id="cd06171">
    <property type="entry name" value="Sigma70_r4"/>
    <property type="match status" value="1"/>
</dbReference>
<dbReference type="Pfam" id="PF12680">
    <property type="entry name" value="SnoaL_2"/>
    <property type="match status" value="1"/>
</dbReference>
<dbReference type="NCBIfam" id="TIGR02937">
    <property type="entry name" value="sigma70-ECF"/>
    <property type="match status" value="1"/>
</dbReference>
<feature type="domain" description="RNA polymerase sigma-70 region 2" evidence="6">
    <location>
        <begin position="11"/>
        <end position="69"/>
    </location>
</feature>
<dbReference type="RefSeq" id="WP_183125088.1">
    <property type="nucleotide sequence ID" value="NZ_JACJHR010000036.1"/>
</dbReference>
<dbReference type="InterPro" id="IPR013325">
    <property type="entry name" value="RNA_pol_sigma_r2"/>
</dbReference>
<dbReference type="Pfam" id="PF04542">
    <property type="entry name" value="Sigma70_r2"/>
    <property type="match status" value="1"/>
</dbReference>
<dbReference type="AlphaFoldDB" id="A0A8E2B7R3"/>
<dbReference type="GO" id="GO:0003677">
    <property type="term" value="F:DNA binding"/>
    <property type="evidence" value="ECO:0007669"/>
    <property type="project" value="InterPro"/>
</dbReference>
<comment type="caution">
    <text evidence="9">The sequence shown here is derived from an EMBL/GenBank/DDBJ whole genome shotgun (WGS) entry which is preliminary data.</text>
</comment>
<evidence type="ECO:0000259" key="8">
    <source>
        <dbReference type="Pfam" id="PF12680"/>
    </source>
</evidence>
<dbReference type="InterPro" id="IPR032710">
    <property type="entry name" value="NTF2-like_dom_sf"/>
</dbReference>
<dbReference type="NCBIfam" id="NF007214">
    <property type="entry name" value="PRK09636.1"/>
    <property type="match status" value="1"/>
</dbReference>
<dbReference type="InterPro" id="IPR013249">
    <property type="entry name" value="RNA_pol_sigma70_r4_t2"/>
</dbReference>
<dbReference type="SUPFAM" id="SSF88946">
    <property type="entry name" value="Sigma2 domain of RNA polymerase sigma factors"/>
    <property type="match status" value="1"/>
</dbReference>
<dbReference type="Proteomes" id="UP000550260">
    <property type="component" value="Unassembled WGS sequence"/>
</dbReference>
<dbReference type="SUPFAM" id="SSF54427">
    <property type="entry name" value="NTF2-like"/>
    <property type="match status" value="1"/>
</dbReference>
<dbReference type="PANTHER" id="PTHR30173">
    <property type="entry name" value="SIGMA 19 FACTOR"/>
    <property type="match status" value="1"/>
</dbReference>
<dbReference type="PANTHER" id="PTHR30173:SF36">
    <property type="entry name" value="ECF RNA POLYMERASE SIGMA FACTOR SIGJ"/>
    <property type="match status" value="1"/>
</dbReference>
<keyword evidence="3" id="KW-0805">Transcription regulation</keyword>
<evidence type="ECO:0000313" key="10">
    <source>
        <dbReference type="Proteomes" id="UP000550260"/>
    </source>
</evidence>
<proteinExistence type="inferred from homology"/>
<sequence>MEEMAEAASVFAQVRPRLFGIAYRMLGSVADAEDLLQDVWLRWQTCDRSAVRNPGAFLATTTTRLAITASQTARVRHETYVGPWLPEPVDTSADPQLGAERAAALEVAVLFLLEKLPATERAAYVLREAFDYPYQQIADIVQTTEVNARQLVSRARKHLAAERRTPVEPAEQRRLLTAFVDAARSGDLATLEKLLAEDVVSYSDGGGAVRATRIPVVGAVTVAKYLRAFADRFWTDAEVRWSDVNGQPAAVVSHGGTVTAVLTVSASAEGVHRVFWQMNPAKLGAYAA</sequence>
<gene>
    <name evidence="9" type="ORF">H5411_24170</name>
</gene>
<dbReference type="InterPro" id="IPR013324">
    <property type="entry name" value="RNA_pol_sigma_r3/r4-like"/>
</dbReference>
<dbReference type="GO" id="GO:0006352">
    <property type="term" value="P:DNA-templated transcription initiation"/>
    <property type="evidence" value="ECO:0007669"/>
    <property type="project" value="InterPro"/>
</dbReference>